<dbReference type="PROSITE" id="PS00197">
    <property type="entry name" value="2FE2S_FER_1"/>
    <property type="match status" value="1"/>
</dbReference>
<dbReference type="AlphaFoldDB" id="A0ABD3MW86"/>
<evidence type="ECO:0000313" key="6">
    <source>
        <dbReference type="Proteomes" id="UP001530315"/>
    </source>
</evidence>
<accession>A0ABD3MW86</accession>
<dbReference type="PROSITE" id="PS51085">
    <property type="entry name" value="2FE2S_FER_2"/>
    <property type="match status" value="1"/>
</dbReference>
<comment type="caution">
    <text evidence="5">The sequence shown here is derived from an EMBL/GenBank/DDBJ whole genome shotgun (WGS) entry which is preliminary data.</text>
</comment>
<feature type="chain" id="PRO_5044825192" description="2Fe-2S ferredoxin-type domain-containing protein" evidence="3">
    <location>
        <begin position="22"/>
        <end position="130"/>
    </location>
</feature>
<gene>
    <name evidence="5" type="ORF">ACHAW5_006998</name>
</gene>
<dbReference type="Gene3D" id="3.10.20.30">
    <property type="match status" value="1"/>
</dbReference>
<dbReference type="InterPro" id="IPR036010">
    <property type="entry name" value="2Fe-2S_ferredoxin-like_sf"/>
</dbReference>
<dbReference type="Pfam" id="PF00111">
    <property type="entry name" value="Fer2"/>
    <property type="match status" value="1"/>
</dbReference>
<evidence type="ECO:0000256" key="1">
    <source>
        <dbReference type="ARBA" id="ARBA00022714"/>
    </source>
</evidence>
<dbReference type="InterPro" id="IPR006058">
    <property type="entry name" value="2Fe2S_fd_BS"/>
</dbReference>
<feature type="signal peptide" evidence="3">
    <location>
        <begin position="1"/>
        <end position="21"/>
    </location>
</feature>
<dbReference type="EMBL" id="JALLAZ020001698">
    <property type="protein sequence ID" value="KAL3767657.1"/>
    <property type="molecule type" value="Genomic_DNA"/>
</dbReference>
<dbReference type="GO" id="GO:0051537">
    <property type="term" value="F:2 iron, 2 sulfur cluster binding"/>
    <property type="evidence" value="ECO:0007669"/>
    <property type="project" value="UniProtKB-KW"/>
</dbReference>
<dbReference type="SUPFAM" id="SSF54292">
    <property type="entry name" value="2Fe-2S ferredoxin-like"/>
    <property type="match status" value="1"/>
</dbReference>
<keyword evidence="6" id="KW-1185">Reference proteome</keyword>
<evidence type="ECO:0000259" key="4">
    <source>
        <dbReference type="PROSITE" id="PS51085"/>
    </source>
</evidence>
<dbReference type="InterPro" id="IPR001041">
    <property type="entry name" value="2Fe-2S_ferredoxin-type"/>
</dbReference>
<evidence type="ECO:0000313" key="5">
    <source>
        <dbReference type="EMBL" id="KAL3767657.1"/>
    </source>
</evidence>
<keyword evidence="1" id="KW-0001">2Fe-2S</keyword>
<reference evidence="5 6" key="1">
    <citation type="submission" date="2024-10" db="EMBL/GenBank/DDBJ databases">
        <title>Updated reference genomes for cyclostephanoid diatoms.</title>
        <authorList>
            <person name="Roberts W.R."/>
            <person name="Alverson A.J."/>
        </authorList>
    </citation>
    <scope>NUCLEOTIDE SEQUENCE [LARGE SCALE GENOMIC DNA]</scope>
    <source>
        <strain evidence="5 6">AJA276-08</strain>
    </source>
</reference>
<sequence length="130" mass="13464">MSIFSLLSAILLSALVGSVSAFLLHHPSSSVIISDAVLIRSTTGSSSSSSSSLLRMTVLTSKGKKIDLPEGTPLKTACEKLGVKPKYSCKVGDCGSCTVSVGGSRIKACVGKVPPMPRLKSLQEKGLEVK</sequence>
<keyword evidence="1" id="KW-0479">Metal-binding</keyword>
<proteinExistence type="predicted"/>
<keyword evidence="3" id="KW-0732">Signal</keyword>
<protein>
    <recommendedName>
        <fullName evidence="4">2Fe-2S ferredoxin-type domain-containing protein</fullName>
    </recommendedName>
</protein>
<organism evidence="5 6">
    <name type="scientific">Stephanodiscus triporus</name>
    <dbReference type="NCBI Taxonomy" id="2934178"/>
    <lineage>
        <taxon>Eukaryota</taxon>
        <taxon>Sar</taxon>
        <taxon>Stramenopiles</taxon>
        <taxon>Ochrophyta</taxon>
        <taxon>Bacillariophyta</taxon>
        <taxon>Coscinodiscophyceae</taxon>
        <taxon>Thalassiosirophycidae</taxon>
        <taxon>Stephanodiscales</taxon>
        <taxon>Stephanodiscaceae</taxon>
        <taxon>Stephanodiscus</taxon>
    </lineage>
</organism>
<name>A0ABD3MW86_9STRA</name>
<dbReference type="CDD" id="cd00207">
    <property type="entry name" value="fer2"/>
    <property type="match status" value="1"/>
</dbReference>
<evidence type="ECO:0000256" key="2">
    <source>
        <dbReference type="ARBA" id="ARBA00023014"/>
    </source>
</evidence>
<keyword evidence="1" id="KW-0408">Iron</keyword>
<keyword evidence="2" id="KW-0411">Iron-sulfur</keyword>
<dbReference type="Proteomes" id="UP001530315">
    <property type="component" value="Unassembled WGS sequence"/>
</dbReference>
<feature type="domain" description="2Fe-2S ferredoxin-type" evidence="4">
    <location>
        <begin position="54"/>
        <end position="130"/>
    </location>
</feature>
<dbReference type="InterPro" id="IPR012675">
    <property type="entry name" value="Beta-grasp_dom_sf"/>
</dbReference>
<evidence type="ECO:0000256" key="3">
    <source>
        <dbReference type="SAM" id="SignalP"/>
    </source>
</evidence>